<dbReference type="Gene3D" id="3.30.1120.10">
    <property type="match status" value="1"/>
</dbReference>
<name>A0A2W2AV08_9BACT</name>
<keyword evidence="4" id="KW-0106">Calcium</keyword>
<evidence type="ECO:0000313" key="6">
    <source>
        <dbReference type="EMBL" id="PZF71518.1"/>
    </source>
</evidence>
<gene>
    <name evidence="6" type="ORF">DN068_17895</name>
</gene>
<dbReference type="GO" id="GO:0004065">
    <property type="term" value="F:arylsulfatase activity"/>
    <property type="evidence" value="ECO:0007669"/>
    <property type="project" value="TreeGrafter"/>
</dbReference>
<dbReference type="Pfam" id="PF00884">
    <property type="entry name" value="Sulfatase"/>
    <property type="match status" value="1"/>
</dbReference>
<comment type="similarity">
    <text evidence="1">Belongs to the sulfatase family.</text>
</comment>
<dbReference type="OrthoDB" id="9803751at2"/>
<reference evidence="6 7" key="1">
    <citation type="submission" date="2018-06" db="EMBL/GenBank/DDBJ databases">
        <title>Mucibacter soli gen. nov., sp. nov., a new member of the family Chitinophagaceae producing mucin.</title>
        <authorList>
            <person name="Kim M.-K."/>
            <person name="Park S."/>
            <person name="Kim T.-S."/>
            <person name="Joung Y."/>
            <person name="Han J.-H."/>
            <person name="Kim S.B."/>
        </authorList>
    </citation>
    <scope>NUCLEOTIDE SEQUENCE [LARGE SCALE GENOMIC DNA]</scope>
    <source>
        <strain evidence="6 7">R1-15</strain>
    </source>
</reference>
<dbReference type="SUPFAM" id="SSF53649">
    <property type="entry name" value="Alkaline phosphatase-like"/>
    <property type="match status" value="1"/>
</dbReference>
<dbReference type="EMBL" id="QKTW01000023">
    <property type="protein sequence ID" value="PZF71518.1"/>
    <property type="molecule type" value="Genomic_DNA"/>
</dbReference>
<dbReference type="Gene3D" id="3.40.720.10">
    <property type="entry name" value="Alkaline Phosphatase, subunit A"/>
    <property type="match status" value="1"/>
</dbReference>
<dbReference type="PANTHER" id="PTHR42693">
    <property type="entry name" value="ARYLSULFATASE FAMILY MEMBER"/>
    <property type="match status" value="1"/>
</dbReference>
<keyword evidence="7" id="KW-1185">Reference proteome</keyword>
<dbReference type="Proteomes" id="UP000248745">
    <property type="component" value="Unassembled WGS sequence"/>
</dbReference>
<evidence type="ECO:0000256" key="2">
    <source>
        <dbReference type="ARBA" id="ARBA00022723"/>
    </source>
</evidence>
<protein>
    <submittedName>
        <fullName evidence="6">Sulfatase</fullName>
    </submittedName>
</protein>
<keyword evidence="2" id="KW-0479">Metal-binding</keyword>
<comment type="caution">
    <text evidence="6">The sequence shown here is derived from an EMBL/GenBank/DDBJ whole genome shotgun (WGS) entry which is preliminary data.</text>
</comment>
<dbReference type="PANTHER" id="PTHR42693:SF33">
    <property type="entry name" value="ARYLSULFATASE"/>
    <property type="match status" value="1"/>
</dbReference>
<dbReference type="AlphaFoldDB" id="A0A2W2AV08"/>
<dbReference type="GO" id="GO:0046872">
    <property type="term" value="F:metal ion binding"/>
    <property type="evidence" value="ECO:0007669"/>
    <property type="project" value="UniProtKB-KW"/>
</dbReference>
<keyword evidence="3" id="KW-0378">Hydrolase</keyword>
<evidence type="ECO:0000313" key="7">
    <source>
        <dbReference type="Proteomes" id="UP000248745"/>
    </source>
</evidence>
<accession>A0A2W2AV08</accession>
<dbReference type="InterPro" id="IPR017850">
    <property type="entry name" value="Alkaline_phosphatase_core_sf"/>
</dbReference>
<dbReference type="RefSeq" id="WP_111000321.1">
    <property type="nucleotide sequence ID" value="NZ_QKTW01000023.1"/>
</dbReference>
<dbReference type="InterPro" id="IPR000917">
    <property type="entry name" value="Sulfatase_N"/>
</dbReference>
<proteinExistence type="inferred from homology"/>
<sequence>MPARLFRILLPVFMATILPSITWAKPPQPNIILIVADDLGYSDLSSYGNTHLHTPFIDGLGKDGIRFEQAYATAPICGPSRAAIMTGRYQQRFGNEFMPFDIVAPDVAQEIKRHYLEPWNKTEGVKMLHPHVFIDRSKYKTGLPATEITIAELLHDNGYVTGLVGKWNLGNGGGYYPDRCGYDYSYYFPGALTRYVDEGMDTSRYVNQHLPWSFSELPAWAPRFGATAIYEGRKQVRDTGYLTFSFAQKAIDFIEANKKKQFFLTLTFNAPHDPFQAPRANYDRIKNVDDRVKRVYYAMIEALDDAVGDVLQKLKETGNMENTLIIFISDNGGATYTRATDNAPLRGGKCTQFDGGLRVPMFMQYPKEIRGGQVYKHPVSALDIFTTIVAAADVSMPENRTYDGVDLMGLVKHPDSVAHPVLYFRNGYAKAVRKDNWKLYINEHDKETFLFDLNNDPSELKDLSRQQKEKVEELKKDLQTWEKTQTISPLWPSAADVIITVNGKQCFFPS</sequence>
<dbReference type="PROSITE" id="PS00523">
    <property type="entry name" value="SULFATASE_1"/>
    <property type="match status" value="1"/>
</dbReference>
<evidence type="ECO:0000256" key="3">
    <source>
        <dbReference type="ARBA" id="ARBA00022801"/>
    </source>
</evidence>
<organism evidence="6 7">
    <name type="scientific">Taibaiella soli</name>
    <dbReference type="NCBI Taxonomy" id="1649169"/>
    <lineage>
        <taxon>Bacteria</taxon>
        <taxon>Pseudomonadati</taxon>
        <taxon>Bacteroidota</taxon>
        <taxon>Chitinophagia</taxon>
        <taxon>Chitinophagales</taxon>
        <taxon>Chitinophagaceae</taxon>
        <taxon>Taibaiella</taxon>
    </lineage>
</organism>
<evidence type="ECO:0000256" key="4">
    <source>
        <dbReference type="ARBA" id="ARBA00022837"/>
    </source>
</evidence>
<feature type="domain" description="Sulfatase N-terminal" evidence="5">
    <location>
        <begin position="29"/>
        <end position="394"/>
    </location>
</feature>
<dbReference type="InterPro" id="IPR024607">
    <property type="entry name" value="Sulfatase_CS"/>
</dbReference>
<evidence type="ECO:0000259" key="5">
    <source>
        <dbReference type="Pfam" id="PF00884"/>
    </source>
</evidence>
<evidence type="ECO:0000256" key="1">
    <source>
        <dbReference type="ARBA" id="ARBA00008779"/>
    </source>
</evidence>
<dbReference type="InterPro" id="IPR050738">
    <property type="entry name" value="Sulfatase"/>
</dbReference>